<dbReference type="CDD" id="cd06481">
    <property type="entry name" value="ACD_HspB9_like"/>
    <property type="match status" value="1"/>
</dbReference>
<dbReference type="Ensembl" id="ENSRFET00010012084.1">
    <property type="protein sequence ID" value="ENSRFEP00010011036.1"/>
    <property type="gene ID" value="ENSRFEG00010007500.1"/>
</dbReference>
<dbReference type="FunCoup" id="A0A671ECL3">
    <property type="interactions" value="29"/>
</dbReference>
<reference evidence="11" key="4">
    <citation type="submission" date="2025-08" db="UniProtKB">
        <authorList>
            <consortium name="Ensembl"/>
        </authorList>
    </citation>
    <scope>IDENTIFICATION</scope>
</reference>
<proteinExistence type="inferred from homology"/>
<evidence type="ECO:0000313" key="12">
    <source>
        <dbReference type="Proteomes" id="UP000472240"/>
    </source>
</evidence>
<name>A0A671ECL3_RHIFE</name>
<evidence type="ECO:0000256" key="4">
    <source>
        <dbReference type="ARBA" id="ARBA00023016"/>
    </source>
</evidence>
<evidence type="ECO:0000256" key="6">
    <source>
        <dbReference type="ARBA" id="ARBA00073536"/>
    </source>
</evidence>
<keyword evidence="5" id="KW-0539">Nucleus</keyword>
<dbReference type="Proteomes" id="UP000472240">
    <property type="component" value="Chromosome 21"/>
</dbReference>
<dbReference type="Pfam" id="PF00011">
    <property type="entry name" value="HSP20"/>
    <property type="match status" value="1"/>
</dbReference>
<evidence type="ECO:0000256" key="7">
    <source>
        <dbReference type="PROSITE-ProRule" id="PRU00285"/>
    </source>
</evidence>
<dbReference type="FunFam" id="2.60.40.790:FF:000063">
    <property type="entry name" value="Heat shock protein beta-9"/>
    <property type="match status" value="1"/>
</dbReference>
<evidence type="ECO:0000256" key="1">
    <source>
        <dbReference type="ARBA" id="ARBA00004123"/>
    </source>
</evidence>
<keyword evidence="3" id="KW-0963">Cytoplasm</keyword>
<dbReference type="GO" id="GO:0005829">
    <property type="term" value="C:cytosol"/>
    <property type="evidence" value="ECO:0007669"/>
    <property type="project" value="Ensembl"/>
</dbReference>
<dbReference type="Gene3D" id="2.60.40.790">
    <property type="match status" value="1"/>
</dbReference>
<dbReference type="SUPFAM" id="SSF49764">
    <property type="entry name" value="HSP20-like chaperones"/>
    <property type="match status" value="1"/>
</dbReference>
<dbReference type="PROSITE" id="PS01031">
    <property type="entry name" value="SHSP"/>
    <property type="match status" value="1"/>
</dbReference>
<reference evidence="11" key="5">
    <citation type="submission" date="2025-09" db="UniProtKB">
        <authorList>
            <consortium name="Ensembl"/>
        </authorList>
    </citation>
    <scope>IDENTIFICATION</scope>
</reference>
<keyword evidence="4" id="KW-0346">Stress response</keyword>
<evidence type="ECO:0000259" key="10">
    <source>
        <dbReference type="PROSITE" id="PS01031"/>
    </source>
</evidence>
<dbReference type="InterPro" id="IPR008978">
    <property type="entry name" value="HSP20-like_chaperone"/>
</dbReference>
<evidence type="ECO:0000256" key="8">
    <source>
        <dbReference type="RuleBase" id="RU003616"/>
    </source>
</evidence>
<reference evidence="12" key="3">
    <citation type="submission" date="2018-12" db="EMBL/GenBank/DDBJ databases">
        <title>G10K-VGP greater horseshoe bat female genome, primary haplotype.</title>
        <authorList>
            <person name="Teeling E."/>
            <person name="Myers G."/>
            <person name="Vernes S."/>
            <person name="Pippel M."/>
            <person name="Winkler S."/>
            <person name="Fedrigo O."/>
            <person name="Rhie A."/>
            <person name="Koren S."/>
            <person name="Phillippy A."/>
            <person name="Lewin H."/>
            <person name="Damas J."/>
            <person name="Howe K."/>
            <person name="Mountcastle J."/>
            <person name="Jarvis E.D."/>
        </authorList>
    </citation>
    <scope>NUCLEOTIDE SEQUENCE [LARGE SCALE GENOMIC DNA]</scope>
</reference>
<evidence type="ECO:0000256" key="9">
    <source>
        <dbReference type="SAM" id="MobiDB-lite"/>
    </source>
</evidence>
<evidence type="ECO:0000256" key="5">
    <source>
        <dbReference type="ARBA" id="ARBA00023242"/>
    </source>
</evidence>
<reference evidence="11 12" key="2">
    <citation type="journal article" date="2018" name="Annu Rev Anim Biosci">
        <title>Bat Biology, Genomes, and the Bat1K Project: To Generate Chromosome-Level Genomes for All Living Bat Species.</title>
        <authorList>
            <person name="Teeling E.C."/>
            <person name="Vernes S.C."/>
            <person name="Davalos L.M."/>
            <person name="Ray D.A."/>
            <person name="Gilbert M.T.P."/>
            <person name="Myers E."/>
        </authorList>
    </citation>
    <scope>NUCLEOTIDE SEQUENCE</scope>
</reference>
<accession>A0A671ECL3</accession>
<dbReference type="GeneTree" id="ENSGT00510000049735"/>
<dbReference type="InParanoid" id="A0A671ECL3"/>
<feature type="compositionally biased region" description="Polar residues" evidence="9">
    <location>
        <begin position="159"/>
        <end position="168"/>
    </location>
</feature>
<feature type="region of interest" description="Disordered" evidence="9">
    <location>
        <begin position="136"/>
        <end position="168"/>
    </location>
</feature>
<dbReference type="OMA" id="TAMTCCL"/>
<dbReference type="PANTHER" id="PTHR47896:SF1">
    <property type="entry name" value="HEAT SHOCK PROTEIN BETA-9"/>
    <property type="match status" value="1"/>
</dbReference>
<comment type="similarity">
    <text evidence="7 8">Belongs to the small heat shock protein (HSP20) family.</text>
</comment>
<sequence>MQRVSSSLPKGNQVMSRSPSVALAEQNRVAVLPVQLLREDVAAAWDDIQVENGFRMKMDAHGFTPEELVVRVDGQCLMVTGQRQTEGHNPDGGCYCMTEKMQQQMQLPSYLDPAAMTCCLTPSGQLCVRGQCQALPSPRALTSPSSRLRSPGSKKDSVPSHSYPNPMQ</sequence>
<evidence type="ECO:0000256" key="3">
    <source>
        <dbReference type="ARBA" id="ARBA00022490"/>
    </source>
</evidence>
<evidence type="ECO:0000313" key="11">
    <source>
        <dbReference type="Ensembl" id="ENSRFEP00010011036.1"/>
    </source>
</evidence>
<dbReference type="InterPro" id="IPR002068">
    <property type="entry name" value="A-crystallin/Hsp20_dom"/>
</dbReference>
<dbReference type="PANTHER" id="PTHR47896">
    <property type="entry name" value="HEAT SHOCK PROTEIN BETA-9"/>
    <property type="match status" value="1"/>
</dbReference>
<organism evidence="11 12">
    <name type="scientific">Rhinolophus ferrumequinum</name>
    <name type="common">Greater horseshoe bat</name>
    <dbReference type="NCBI Taxonomy" id="59479"/>
    <lineage>
        <taxon>Eukaryota</taxon>
        <taxon>Metazoa</taxon>
        <taxon>Chordata</taxon>
        <taxon>Craniata</taxon>
        <taxon>Vertebrata</taxon>
        <taxon>Euteleostomi</taxon>
        <taxon>Mammalia</taxon>
        <taxon>Eutheria</taxon>
        <taxon>Laurasiatheria</taxon>
        <taxon>Chiroptera</taxon>
        <taxon>Yinpterochiroptera</taxon>
        <taxon>Rhinolophoidea</taxon>
        <taxon>Rhinolophidae</taxon>
        <taxon>Rhinolophinae</taxon>
        <taxon>Rhinolophus</taxon>
    </lineage>
</organism>
<evidence type="ECO:0000256" key="2">
    <source>
        <dbReference type="ARBA" id="ARBA00004496"/>
    </source>
</evidence>
<protein>
    <recommendedName>
        <fullName evidence="6">Heat shock protein beta-9</fullName>
    </recommendedName>
</protein>
<keyword evidence="12" id="KW-1185">Reference proteome</keyword>
<comment type="subcellular location">
    <subcellularLocation>
        <location evidence="2">Cytoplasm</location>
    </subcellularLocation>
    <subcellularLocation>
        <location evidence="1">Nucleus</location>
    </subcellularLocation>
</comment>
<dbReference type="GO" id="GO:0005654">
    <property type="term" value="C:nucleoplasm"/>
    <property type="evidence" value="ECO:0007669"/>
    <property type="project" value="Ensembl"/>
</dbReference>
<dbReference type="AlphaFoldDB" id="A0A671ECL3"/>
<gene>
    <name evidence="11" type="primary">HSPB9</name>
</gene>
<feature type="domain" description="SHSP" evidence="10">
    <location>
        <begin position="36"/>
        <end position="147"/>
    </location>
</feature>
<dbReference type="InterPro" id="IPR042940">
    <property type="entry name" value="HSPB9"/>
</dbReference>
<reference evidence="11 12" key="1">
    <citation type="journal article" date="2015" name="Annu Rev Anim Biosci">
        <title>The Genome 10K Project: a way forward.</title>
        <authorList>
            <person name="Koepfli K.P."/>
            <person name="Paten B."/>
            <person name="O'Brien S.J."/>
            <person name="Koepfli K.P."/>
            <person name="Paten B."/>
            <person name="Antunes A."/>
            <person name="Belov K."/>
            <person name="Bustamante C."/>
            <person name="Castoe T.A."/>
            <person name="Clawson H."/>
            <person name="Crawford A.J."/>
            <person name="Diekhans M."/>
            <person name="Distel D."/>
            <person name="Durbin R."/>
            <person name="Earl D."/>
            <person name="Fujita M.K."/>
            <person name="Gamble T."/>
            <person name="Georges A."/>
            <person name="Gemmell N."/>
            <person name="Gilbert M.T."/>
            <person name="Graves J.M."/>
            <person name="Green R.E."/>
            <person name="Hickey G."/>
            <person name="Jarvis E.D."/>
            <person name="Johnson W."/>
            <person name="Komissarov A."/>
            <person name="Korf I."/>
            <person name="Kuhn R."/>
            <person name="Larkin D.M."/>
            <person name="Lewin H."/>
            <person name="Lopez J.V."/>
            <person name="Ma J."/>
            <person name="Marques-Bonet T."/>
            <person name="Miller W."/>
            <person name="Murphy R."/>
            <person name="Pevzner P."/>
            <person name="Shapiro B."/>
            <person name="Steiner C."/>
            <person name="Tamazian G."/>
            <person name="Venkatesh B."/>
            <person name="Wang J."/>
            <person name="Wayne R."/>
            <person name="Wiley E."/>
            <person name="Yang H."/>
            <person name="Zhang G."/>
            <person name="Haussler D."/>
            <person name="Ryder O."/>
            <person name="O'Brien S.J."/>
        </authorList>
    </citation>
    <scope>NUCLEOTIDE SEQUENCE</scope>
</reference>